<dbReference type="eggNOG" id="KOG0017">
    <property type="taxonomic scope" value="Eukaryota"/>
</dbReference>
<accession>G8ZXT8</accession>
<keyword evidence="12" id="KW-1185">Reference proteome</keyword>
<dbReference type="AlphaFoldDB" id="G8ZXT8"/>
<comment type="function">
    <text evidence="7">Reverse transcriptase/ribonuclease H (RT) is a multifunctional enzyme that catalyzes the conversion of the retro-elements RNA genome into dsDNA within the VLP. The enzyme displays a DNA polymerase activity that can copy either DNA or RNA templates, and a ribonuclease H (RNase H) activity that cleaves the RNA strand of RNA-DNA heteroduplexes during plus-strand synthesis and hydrolyzes RNA primers. The conversion leads to a linear dsDNA copy of the retrotransposon that includes long terminal repeats (LTRs) at both ends.</text>
</comment>
<sequence length="178" mass="20656">MILFIDMWRFSKKAHFIPCAKGLDARDVIDLLYRFIFAYHVFPKSIISDRDTRLMAKLFRDFTERPGIKLTISSSNHPQTDDQSERETLNRLLRTYTNSDHALWDEIENVYSSTPSQSSRLTLFEVHCGYIPSKILRSSGTDQALENYHHPKPRMPLQPLNSAKKRITRGGGRKLSLD</sequence>
<evidence type="ECO:0000256" key="2">
    <source>
        <dbReference type="ARBA" id="ARBA00004123"/>
    </source>
</evidence>
<dbReference type="GO" id="GO:0005634">
    <property type="term" value="C:nucleus"/>
    <property type="evidence" value="ECO:0007669"/>
    <property type="project" value="UniProtKB-SubCell"/>
</dbReference>
<evidence type="ECO:0000313" key="12">
    <source>
        <dbReference type="Proteomes" id="UP000005627"/>
    </source>
</evidence>
<dbReference type="PANTHER" id="PTHR37984:SF5">
    <property type="entry name" value="PROTEIN NYNRIN-LIKE"/>
    <property type="match status" value="1"/>
</dbReference>
<evidence type="ECO:0000256" key="7">
    <source>
        <dbReference type="ARBA" id="ARBA00025590"/>
    </source>
</evidence>
<gene>
    <name evidence="11" type="primary">TDEL0G03380</name>
    <name evidence="11" type="ORF">TDEL_0G03380</name>
</gene>
<dbReference type="GO" id="GO:0004523">
    <property type="term" value="F:RNA-DNA hybrid ribonuclease activity"/>
    <property type="evidence" value="ECO:0007669"/>
    <property type="project" value="UniProtKB-EC"/>
</dbReference>
<comment type="subcellular location">
    <subcellularLocation>
        <location evidence="3">Cytoplasm</location>
    </subcellularLocation>
    <subcellularLocation>
        <location evidence="2">Nucleus</location>
    </subcellularLocation>
</comment>
<evidence type="ECO:0000313" key="11">
    <source>
        <dbReference type="EMBL" id="CCE93705.1"/>
    </source>
</evidence>
<dbReference type="InterPro" id="IPR012337">
    <property type="entry name" value="RNaseH-like_sf"/>
</dbReference>
<evidence type="ECO:0000256" key="3">
    <source>
        <dbReference type="ARBA" id="ARBA00004496"/>
    </source>
</evidence>
<proteinExistence type="predicted"/>
<dbReference type="GeneID" id="11505000"/>
<dbReference type="GO" id="GO:0003723">
    <property type="term" value="F:RNA binding"/>
    <property type="evidence" value="ECO:0007669"/>
    <property type="project" value="UniProtKB-KW"/>
</dbReference>
<dbReference type="Proteomes" id="UP000005627">
    <property type="component" value="Chromosome 7"/>
</dbReference>
<dbReference type="Gene3D" id="3.30.420.10">
    <property type="entry name" value="Ribonuclease H-like superfamily/Ribonuclease H"/>
    <property type="match status" value="1"/>
</dbReference>
<feature type="compositionally biased region" description="Basic residues" evidence="9">
    <location>
        <begin position="163"/>
        <end position="172"/>
    </location>
</feature>
<evidence type="ECO:0000256" key="4">
    <source>
        <dbReference type="ARBA" id="ARBA00022490"/>
    </source>
</evidence>
<dbReference type="SUPFAM" id="SSF53098">
    <property type="entry name" value="Ribonuclease H-like"/>
    <property type="match status" value="1"/>
</dbReference>
<evidence type="ECO:0000256" key="5">
    <source>
        <dbReference type="ARBA" id="ARBA00022884"/>
    </source>
</evidence>
<keyword evidence="4" id="KW-0963">Cytoplasm</keyword>
<evidence type="ECO:0000256" key="6">
    <source>
        <dbReference type="ARBA" id="ARBA00023242"/>
    </source>
</evidence>
<dbReference type="InterPro" id="IPR001584">
    <property type="entry name" value="Integrase_cat-core"/>
</dbReference>
<dbReference type="InterPro" id="IPR050951">
    <property type="entry name" value="Retrovirus_Pol_polyprotein"/>
</dbReference>
<dbReference type="PANTHER" id="PTHR37984">
    <property type="entry name" value="PROTEIN CBG26694"/>
    <property type="match status" value="1"/>
</dbReference>
<comment type="function">
    <text evidence="8">Integrase (IN) targets the VLP to the nucleus, where a subparticle preintegration complex (PIC) containing at least integrase and the newly synthesized dsDNA copy of the retrotransposon must transit the nuclear membrane. Once in the nucleus, integrase performs the integration of the dsDNA into the host genome.</text>
</comment>
<evidence type="ECO:0000259" key="10">
    <source>
        <dbReference type="PROSITE" id="PS50994"/>
    </source>
</evidence>
<evidence type="ECO:0000256" key="8">
    <source>
        <dbReference type="ARBA" id="ARBA00025615"/>
    </source>
</evidence>
<keyword evidence="5" id="KW-0694">RNA-binding</keyword>
<dbReference type="InParanoid" id="G8ZXT8"/>
<evidence type="ECO:0000256" key="9">
    <source>
        <dbReference type="SAM" id="MobiDB-lite"/>
    </source>
</evidence>
<dbReference type="KEGG" id="tdl:TDEL_0G03380"/>
<dbReference type="EMBL" id="HE616748">
    <property type="protein sequence ID" value="CCE93705.1"/>
    <property type="molecule type" value="Genomic_DNA"/>
</dbReference>
<dbReference type="InterPro" id="IPR036397">
    <property type="entry name" value="RNaseH_sf"/>
</dbReference>
<feature type="region of interest" description="Disordered" evidence="9">
    <location>
        <begin position="145"/>
        <end position="178"/>
    </location>
</feature>
<comment type="catalytic activity">
    <reaction evidence="1">
        <text>Endonucleolytic cleavage to 5'-phosphomonoester.</text>
        <dbReference type="EC" id="3.1.26.4"/>
    </reaction>
</comment>
<dbReference type="PROSITE" id="PS50994">
    <property type="entry name" value="INTEGRASE"/>
    <property type="match status" value="1"/>
</dbReference>
<reference evidence="11 12" key="1">
    <citation type="journal article" date="2011" name="Proc. Natl. Acad. Sci. U.S.A.">
        <title>Evolutionary erosion of yeast sex chromosomes by mating-type switching accidents.</title>
        <authorList>
            <person name="Gordon J.L."/>
            <person name="Armisen D."/>
            <person name="Proux-Wera E."/>
            <person name="Oheigeartaigh S.S."/>
            <person name="Byrne K.P."/>
            <person name="Wolfe K.H."/>
        </authorList>
    </citation>
    <scope>NUCLEOTIDE SEQUENCE [LARGE SCALE GENOMIC DNA]</scope>
    <source>
        <strain evidence="12">ATCC 10662 / CBS 1146 / NBRC 0425 / NCYC 2629 / NRRL Y-866</strain>
    </source>
</reference>
<dbReference type="OrthoDB" id="4067902at2759"/>
<organism evidence="11 12">
    <name type="scientific">Torulaspora delbrueckii</name>
    <name type="common">Yeast</name>
    <name type="synonym">Candida colliculosa</name>
    <dbReference type="NCBI Taxonomy" id="4950"/>
    <lineage>
        <taxon>Eukaryota</taxon>
        <taxon>Fungi</taxon>
        <taxon>Dikarya</taxon>
        <taxon>Ascomycota</taxon>
        <taxon>Saccharomycotina</taxon>
        <taxon>Saccharomycetes</taxon>
        <taxon>Saccharomycetales</taxon>
        <taxon>Saccharomycetaceae</taxon>
        <taxon>Torulaspora</taxon>
    </lineage>
</organism>
<evidence type="ECO:0000256" key="1">
    <source>
        <dbReference type="ARBA" id="ARBA00000077"/>
    </source>
</evidence>
<feature type="domain" description="Integrase catalytic" evidence="10">
    <location>
        <begin position="1"/>
        <end position="86"/>
    </location>
</feature>
<keyword evidence="6" id="KW-0539">Nucleus</keyword>
<dbReference type="RefSeq" id="XP_003682916.1">
    <property type="nucleotide sequence ID" value="XM_003682868.1"/>
</dbReference>
<protein>
    <recommendedName>
        <fullName evidence="10">Integrase catalytic domain-containing protein</fullName>
    </recommendedName>
</protein>
<dbReference type="STRING" id="1076872.G8ZXT8"/>
<dbReference type="GO" id="GO:0005737">
    <property type="term" value="C:cytoplasm"/>
    <property type="evidence" value="ECO:0007669"/>
    <property type="project" value="UniProtKB-SubCell"/>
</dbReference>
<dbReference type="GO" id="GO:0015074">
    <property type="term" value="P:DNA integration"/>
    <property type="evidence" value="ECO:0007669"/>
    <property type="project" value="InterPro"/>
</dbReference>
<name>G8ZXT8_TORDE</name>
<dbReference type="HOGENOM" id="CLU_1511646_0_0_1"/>